<evidence type="ECO:0000259" key="6">
    <source>
        <dbReference type="Pfam" id="PF02911"/>
    </source>
</evidence>
<dbReference type="Gene3D" id="3.40.50.12230">
    <property type="match status" value="1"/>
</dbReference>
<dbReference type="InterPro" id="IPR005794">
    <property type="entry name" value="Fmt"/>
</dbReference>
<keyword evidence="4" id="KW-0648">Protein biosynthesis</keyword>
<proteinExistence type="inferred from homology"/>
<dbReference type="PANTHER" id="PTHR11138:SF5">
    <property type="entry name" value="METHIONYL-TRNA FORMYLTRANSFERASE, MITOCHONDRIAL"/>
    <property type="match status" value="1"/>
</dbReference>
<evidence type="ECO:0000256" key="3">
    <source>
        <dbReference type="ARBA" id="ARBA00022679"/>
    </source>
</evidence>
<evidence type="ECO:0000256" key="1">
    <source>
        <dbReference type="ARBA" id="ARBA00010699"/>
    </source>
</evidence>
<dbReference type="NCBIfam" id="TIGR00460">
    <property type="entry name" value="fmt"/>
    <property type="match status" value="1"/>
</dbReference>
<dbReference type="HAMAP" id="MF_00182">
    <property type="entry name" value="Formyl_trans"/>
    <property type="match status" value="1"/>
</dbReference>
<gene>
    <name evidence="7" type="ORF">METZ01_LOCUS36078</name>
</gene>
<dbReference type="Pfam" id="PF02911">
    <property type="entry name" value="Formyl_trans_C"/>
    <property type="match status" value="1"/>
</dbReference>
<dbReference type="SUPFAM" id="SSF53328">
    <property type="entry name" value="Formyltransferase"/>
    <property type="match status" value="1"/>
</dbReference>
<dbReference type="AlphaFoldDB" id="A0A381QWA3"/>
<accession>A0A381QWA3</accession>
<dbReference type="CDD" id="cd08704">
    <property type="entry name" value="Met_tRNA_FMT_C"/>
    <property type="match status" value="1"/>
</dbReference>
<dbReference type="InterPro" id="IPR002376">
    <property type="entry name" value="Formyl_transf_N"/>
</dbReference>
<dbReference type="InterPro" id="IPR036477">
    <property type="entry name" value="Formyl_transf_N_sf"/>
</dbReference>
<organism evidence="7">
    <name type="scientific">marine metagenome</name>
    <dbReference type="NCBI Taxonomy" id="408172"/>
    <lineage>
        <taxon>unclassified sequences</taxon>
        <taxon>metagenomes</taxon>
        <taxon>ecological metagenomes</taxon>
    </lineage>
</organism>
<dbReference type="EMBL" id="UINC01001541">
    <property type="protein sequence ID" value="SUZ83224.1"/>
    <property type="molecule type" value="Genomic_DNA"/>
</dbReference>
<reference evidence="7" key="1">
    <citation type="submission" date="2018-05" db="EMBL/GenBank/DDBJ databases">
        <authorList>
            <person name="Lanie J.A."/>
            <person name="Ng W.-L."/>
            <person name="Kazmierczak K.M."/>
            <person name="Andrzejewski T.M."/>
            <person name="Davidsen T.M."/>
            <person name="Wayne K.J."/>
            <person name="Tettelin H."/>
            <person name="Glass J.I."/>
            <person name="Rusch D."/>
            <person name="Podicherti R."/>
            <person name="Tsui H.-C.T."/>
            <person name="Winkler M.E."/>
        </authorList>
    </citation>
    <scope>NUCLEOTIDE SEQUENCE</scope>
</reference>
<evidence type="ECO:0000259" key="5">
    <source>
        <dbReference type="Pfam" id="PF00551"/>
    </source>
</evidence>
<sequence>MNLVFMGNPAFAVPALEKLAASDYQIVAVVSNPPQKMGRGKKMRETAIAIKAKNMGLHVIQEQDLKSDHFVSKLKDLDADLFVVVAFRILPNSLITIPKLGSINLHGSLLPAYRGAAPIQWALINGDEDTGLSTFFITPKVDTGAVICQDRLSIRPSDNYGTLSERMGILGSDLLVETINLIESGAASAIKQNDNQATLAPKITKDMTIIDWSRPARELHNLVRGLTPTPSATTIIKGKRIKIQETRVDNDDNGSNYLPGEITAIKKSIVSVQTGKGHLLIHRVQLEGKKTMDIGSFMNGFALNIGDRFGN</sequence>
<dbReference type="CDD" id="cd08646">
    <property type="entry name" value="FMT_core_Met-tRNA-FMT_N"/>
    <property type="match status" value="1"/>
</dbReference>
<comment type="similarity">
    <text evidence="1">Belongs to the Fmt family.</text>
</comment>
<dbReference type="PANTHER" id="PTHR11138">
    <property type="entry name" value="METHIONYL-TRNA FORMYLTRANSFERASE"/>
    <property type="match status" value="1"/>
</dbReference>
<dbReference type="InterPro" id="IPR041711">
    <property type="entry name" value="Met-tRNA-FMT_N"/>
</dbReference>
<evidence type="ECO:0000313" key="7">
    <source>
        <dbReference type="EMBL" id="SUZ83224.1"/>
    </source>
</evidence>
<dbReference type="GO" id="GO:0005829">
    <property type="term" value="C:cytosol"/>
    <property type="evidence" value="ECO:0007669"/>
    <property type="project" value="TreeGrafter"/>
</dbReference>
<dbReference type="InterPro" id="IPR044135">
    <property type="entry name" value="Met-tRNA-FMT_C"/>
</dbReference>
<feature type="domain" description="Formyl transferase C-terminal" evidence="6">
    <location>
        <begin position="202"/>
        <end position="301"/>
    </location>
</feature>
<evidence type="ECO:0000256" key="2">
    <source>
        <dbReference type="ARBA" id="ARBA00012261"/>
    </source>
</evidence>
<dbReference type="EC" id="2.1.2.9" evidence="2"/>
<evidence type="ECO:0000256" key="4">
    <source>
        <dbReference type="ARBA" id="ARBA00022917"/>
    </source>
</evidence>
<name>A0A381QWA3_9ZZZZ</name>
<dbReference type="GO" id="GO:0004479">
    <property type="term" value="F:methionyl-tRNA formyltransferase activity"/>
    <property type="evidence" value="ECO:0007669"/>
    <property type="project" value="UniProtKB-EC"/>
</dbReference>
<protein>
    <recommendedName>
        <fullName evidence="2">methionyl-tRNA formyltransferase</fullName>
        <ecNumber evidence="2">2.1.2.9</ecNumber>
    </recommendedName>
</protein>
<dbReference type="SUPFAM" id="SSF50486">
    <property type="entry name" value="FMT C-terminal domain-like"/>
    <property type="match status" value="1"/>
</dbReference>
<dbReference type="InterPro" id="IPR005793">
    <property type="entry name" value="Formyl_trans_C"/>
</dbReference>
<feature type="domain" description="Formyl transferase N-terminal" evidence="5">
    <location>
        <begin position="2"/>
        <end position="179"/>
    </location>
</feature>
<dbReference type="Pfam" id="PF00551">
    <property type="entry name" value="Formyl_trans_N"/>
    <property type="match status" value="1"/>
</dbReference>
<dbReference type="InterPro" id="IPR011034">
    <property type="entry name" value="Formyl_transferase-like_C_sf"/>
</dbReference>
<keyword evidence="3" id="KW-0808">Transferase</keyword>